<evidence type="ECO:0000256" key="4">
    <source>
        <dbReference type="ARBA" id="ARBA00022747"/>
    </source>
</evidence>
<dbReference type="PROSITE" id="PS00094">
    <property type="entry name" value="C5_MTASE_1"/>
    <property type="match status" value="1"/>
</dbReference>
<keyword evidence="2 6" id="KW-0808">Transferase</keyword>
<protein>
    <recommendedName>
        <fullName evidence="8">Cytosine-specific methyltransferase</fullName>
        <ecNumber evidence="8">2.1.1.37</ecNumber>
    </recommendedName>
</protein>
<gene>
    <name evidence="9" type="primary">bspRIM</name>
    <name evidence="9" type="ORF">NCTC11432_02756</name>
</gene>
<evidence type="ECO:0000256" key="1">
    <source>
        <dbReference type="ARBA" id="ARBA00022603"/>
    </source>
</evidence>
<dbReference type="InterPro" id="IPR029063">
    <property type="entry name" value="SAM-dependent_MTases_sf"/>
</dbReference>
<dbReference type="AlphaFoldDB" id="A0A448B3M5"/>
<comment type="similarity">
    <text evidence="6 7">Belongs to the class I-like SAM-binding methyltransferase superfamily. C5-methyltransferase family.</text>
</comment>
<accession>A0A448B3M5</accession>
<dbReference type="NCBIfam" id="TIGR00675">
    <property type="entry name" value="dcm"/>
    <property type="match status" value="1"/>
</dbReference>
<keyword evidence="3 6" id="KW-0949">S-adenosyl-L-methionine</keyword>
<dbReference type="PROSITE" id="PS51679">
    <property type="entry name" value="SAM_MT_C5"/>
    <property type="match status" value="1"/>
</dbReference>
<evidence type="ECO:0000313" key="9">
    <source>
        <dbReference type="EMBL" id="VEE08589.1"/>
    </source>
</evidence>
<evidence type="ECO:0000256" key="6">
    <source>
        <dbReference type="PROSITE-ProRule" id="PRU01016"/>
    </source>
</evidence>
<dbReference type="Gene3D" id="3.90.120.10">
    <property type="entry name" value="DNA Methylase, subunit A, domain 2"/>
    <property type="match status" value="1"/>
</dbReference>
<dbReference type="KEGG" id="cgle:NCTC11432_02756"/>
<evidence type="ECO:0000313" key="10">
    <source>
        <dbReference type="Proteomes" id="UP000279227"/>
    </source>
</evidence>
<evidence type="ECO:0000256" key="3">
    <source>
        <dbReference type="ARBA" id="ARBA00022691"/>
    </source>
</evidence>
<dbReference type="PANTHER" id="PTHR10629">
    <property type="entry name" value="CYTOSINE-SPECIFIC METHYLTRANSFERASE"/>
    <property type="match status" value="1"/>
</dbReference>
<evidence type="ECO:0000256" key="5">
    <source>
        <dbReference type="ARBA" id="ARBA00047422"/>
    </source>
</evidence>
<keyword evidence="4" id="KW-0680">Restriction system</keyword>
<dbReference type="GO" id="GO:0003677">
    <property type="term" value="F:DNA binding"/>
    <property type="evidence" value="ECO:0007669"/>
    <property type="project" value="TreeGrafter"/>
</dbReference>
<dbReference type="InterPro" id="IPR018117">
    <property type="entry name" value="C5_DNA_meth_AS"/>
</dbReference>
<feature type="active site" evidence="6">
    <location>
        <position position="93"/>
    </location>
</feature>
<dbReference type="GO" id="GO:0044027">
    <property type="term" value="P:negative regulation of gene expression via chromosomal CpG island methylation"/>
    <property type="evidence" value="ECO:0007669"/>
    <property type="project" value="TreeGrafter"/>
</dbReference>
<dbReference type="Proteomes" id="UP000279227">
    <property type="component" value="Chromosome"/>
</dbReference>
<evidence type="ECO:0000256" key="8">
    <source>
        <dbReference type="RuleBase" id="RU000417"/>
    </source>
</evidence>
<dbReference type="STRING" id="525257.HMPREF0204_11710"/>
<dbReference type="EC" id="2.1.1.37" evidence="8"/>
<dbReference type="Pfam" id="PF00145">
    <property type="entry name" value="DNA_methylase"/>
    <property type="match status" value="1"/>
</dbReference>
<dbReference type="InterPro" id="IPR050390">
    <property type="entry name" value="C5-Methyltransferase"/>
</dbReference>
<dbReference type="GO" id="GO:0032259">
    <property type="term" value="P:methylation"/>
    <property type="evidence" value="ECO:0007669"/>
    <property type="project" value="UniProtKB-KW"/>
</dbReference>
<proteinExistence type="inferred from homology"/>
<sequence length="415" mass="47832">MKTNNLYIDLFAGCGGLSLGLHNAGWNGLFAIEKNPDAFKTLEHNLINKKKHFDWPEWLPKKNHDINSVLRTYKKNLKSLRGSVSLVAGGPPCQGFSMAGRRNETDERNDLINSYIKFVEYVMPKVIFFENVKGFTMEFKKNKEKGIAYSSVVTQKLQNLGYYVKGKLVNFGDYGVPQKRTRFILIGVRNDIVNSSQEIVDNFFSSLESKSFSFLEKRGLSKDTNLQDAISDLLRSNGTQESPDTKNFQAGKYGQQQSSYQKYMRKWIRREIADSHRFPKHTPATSERFKVILDLSTNRRNLDVSKDVRERYNLKKHTIIPLCGDSKSPTITTLPDDYIHYSEPRILTVREYARIQSFPDWYEFQGKYTTGGKRRTQEVPRYTQIGNAIPPLFAEQAGISLIKLLIPNEQREFTF</sequence>
<name>A0A448B3M5_CHRGE</name>
<dbReference type="InterPro" id="IPR001525">
    <property type="entry name" value="C5_MeTfrase"/>
</dbReference>
<dbReference type="OrthoDB" id="32195at2"/>
<dbReference type="SUPFAM" id="SSF53335">
    <property type="entry name" value="S-adenosyl-L-methionine-dependent methyltransferases"/>
    <property type="match status" value="1"/>
</dbReference>
<organism evidence="9 10">
    <name type="scientific">Chryseobacterium gleum</name>
    <name type="common">Flavobacterium gleum</name>
    <dbReference type="NCBI Taxonomy" id="250"/>
    <lineage>
        <taxon>Bacteria</taxon>
        <taxon>Pseudomonadati</taxon>
        <taxon>Bacteroidota</taxon>
        <taxon>Flavobacteriia</taxon>
        <taxon>Flavobacteriales</taxon>
        <taxon>Weeksellaceae</taxon>
        <taxon>Chryseobacterium group</taxon>
        <taxon>Chryseobacterium</taxon>
    </lineage>
</organism>
<keyword evidence="1 6" id="KW-0489">Methyltransferase</keyword>
<dbReference type="GO" id="GO:0003886">
    <property type="term" value="F:DNA (cytosine-5-)-methyltransferase activity"/>
    <property type="evidence" value="ECO:0007669"/>
    <property type="project" value="UniProtKB-EC"/>
</dbReference>
<dbReference type="PANTHER" id="PTHR10629:SF52">
    <property type="entry name" value="DNA (CYTOSINE-5)-METHYLTRANSFERASE 1"/>
    <property type="match status" value="1"/>
</dbReference>
<dbReference type="RefSeq" id="WP_002976382.1">
    <property type="nucleotide sequence ID" value="NZ_CP068486.1"/>
</dbReference>
<dbReference type="PRINTS" id="PR00105">
    <property type="entry name" value="C5METTRFRASE"/>
</dbReference>
<dbReference type="GO" id="GO:0009307">
    <property type="term" value="P:DNA restriction-modification system"/>
    <property type="evidence" value="ECO:0007669"/>
    <property type="project" value="UniProtKB-KW"/>
</dbReference>
<comment type="catalytic activity">
    <reaction evidence="5 8">
        <text>a 2'-deoxycytidine in DNA + S-adenosyl-L-methionine = a 5-methyl-2'-deoxycytidine in DNA + S-adenosyl-L-homocysteine + H(+)</text>
        <dbReference type="Rhea" id="RHEA:13681"/>
        <dbReference type="Rhea" id="RHEA-COMP:11369"/>
        <dbReference type="Rhea" id="RHEA-COMP:11370"/>
        <dbReference type="ChEBI" id="CHEBI:15378"/>
        <dbReference type="ChEBI" id="CHEBI:57856"/>
        <dbReference type="ChEBI" id="CHEBI:59789"/>
        <dbReference type="ChEBI" id="CHEBI:85452"/>
        <dbReference type="ChEBI" id="CHEBI:85454"/>
        <dbReference type="EC" id="2.1.1.37"/>
    </reaction>
</comment>
<dbReference type="EMBL" id="LR134289">
    <property type="protein sequence ID" value="VEE08589.1"/>
    <property type="molecule type" value="Genomic_DNA"/>
</dbReference>
<dbReference type="REBASE" id="286189">
    <property type="entry name" value="M.Cgl11432ORF2756P"/>
</dbReference>
<reference evidence="9 10" key="1">
    <citation type="submission" date="2018-12" db="EMBL/GenBank/DDBJ databases">
        <authorList>
            <consortium name="Pathogen Informatics"/>
        </authorList>
    </citation>
    <scope>NUCLEOTIDE SEQUENCE [LARGE SCALE GENOMIC DNA]</scope>
    <source>
        <strain evidence="9 10">NCTC11432</strain>
    </source>
</reference>
<dbReference type="GeneID" id="93020170"/>
<evidence type="ECO:0000256" key="2">
    <source>
        <dbReference type="ARBA" id="ARBA00022679"/>
    </source>
</evidence>
<evidence type="ECO:0000256" key="7">
    <source>
        <dbReference type="RuleBase" id="RU000416"/>
    </source>
</evidence>
<dbReference type="Gene3D" id="3.40.50.150">
    <property type="entry name" value="Vaccinia Virus protein VP39"/>
    <property type="match status" value="1"/>
</dbReference>